<feature type="chain" id="PRO_5003775629" description="Neprosin PEP catalytic domain-containing protein" evidence="1">
    <location>
        <begin position="29"/>
        <end position="382"/>
    </location>
</feature>
<dbReference type="STRING" id="4533.J3N7I1"/>
<reference evidence="3" key="1">
    <citation type="journal article" date="2013" name="Nat. Commun.">
        <title>Whole-genome sequencing of Oryza brachyantha reveals mechanisms underlying Oryza genome evolution.</title>
        <authorList>
            <person name="Chen J."/>
            <person name="Huang Q."/>
            <person name="Gao D."/>
            <person name="Wang J."/>
            <person name="Lang Y."/>
            <person name="Liu T."/>
            <person name="Li B."/>
            <person name="Bai Z."/>
            <person name="Luis Goicoechea J."/>
            <person name="Liang C."/>
            <person name="Chen C."/>
            <person name="Zhang W."/>
            <person name="Sun S."/>
            <person name="Liao Y."/>
            <person name="Zhang X."/>
            <person name="Yang L."/>
            <person name="Song C."/>
            <person name="Wang M."/>
            <person name="Shi J."/>
            <person name="Liu G."/>
            <person name="Liu J."/>
            <person name="Zhou H."/>
            <person name="Zhou W."/>
            <person name="Yu Q."/>
            <person name="An N."/>
            <person name="Chen Y."/>
            <person name="Cai Q."/>
            <person name="Wang B."/>
            <person name="Liu B."/>
            <person name="Min J."/>
            <person name="Huang Y."/>
            <person name="Wu H."/>
            <person name="Li Z."/>
            <person name="Zhang Y."/>
            <person name="Yin Y."/>
            <person name="Song W."/>
            <person name="Jiang J."/>
            <person name="Jackson S.A."/>
            <person name="Wing R.A."/>
            <person name="Wang J."/>
            <person name="Chen M."/>
        </authorList>
    </citation>
    <scope>NUCLEOTIDE SEQUENCE [LARGE SCALE GENOMIC DNA]</scope>
    <source>
        <strain evidence="3">cv. IRGC 101232</strain>
    </source>
</reference>
<dbReference type="OMA" id="ATEPNCY"/>
<protein>
    <recommendedName>
        <fullName evidence="2">Neprosin PEP catalytic domain-containing protein</fullName>
    </recommendedName>
</protein>
<reference evidence="3" key="2">
    <citation type="submission" date="2013-04" db="UniProtKB">
        <authorList>
            <consortium name="EnsemblPlants"/>
        </authorList>
    </citation>
    <scope>IDENTIFICATION</scope>
</reference>
<name>J3N7I1_ORYBR</name>
<dbReference type="EnsemblPlants" id="OB11G17670.1">
    <property type="protein sequence ID" value="OB11G17670.1"/>
    <property type="gene ID" value="OB11G17670"/>
</dbReference>
<dbReference type="HOGENOM" id="CLU_030538_1_0_1"/>
<dbReference type="Proteomes" id="UP000006038">
    <property type="component" value="Chromosome 11"/>
</dbReference>
<dbReference type="Pfam" id="PF03080">
    <property type="entry name" value="Neprosin"/>
    <property type="match status" value="1"/>
</dbReference>
<sequence length="382" mass="41511">MLRWPAMRYKGWTIKTLLLRLLILSVDPTTEEIDNNLIVKTVQSADGQTFACVDFKSQPSLTHPLLKNHTRQPMLPVSFPDSTDGDKGPKFHISDVEMSNIDCPPGTVPILTSYNASMSPRCLDKIIGYKYNEIGNNKEYTQTAAFATVASTFYGLQSSISVWEPDLGTGKEPRFSGAMAIVENEGSRVAAGWSVDPYLYGDNQVHFEIAWVDNEKSCVNVRCAGFVQTSKKATPGIIIKPVSIINGKQYIIRVKIIKLLGAWILKVGEEIVGYWPSKLFSHMSESADRISWMGVAGAAPGDPFPPMGSGQPPDEGDAKSACFSDAKVIDASGRGVTLALNRVNTVVTAPKCFDVGRPTSTEDGGLQFYYGGTGCSPSLPIE</sequence>
<dbReference type="InterPro" id="IPR025521">
    <property type="entry name" value="Neprosin_propep"/>
</dbReference>
<dbReference type="PANTHER" id="PTHR31589:SF251">
    <property type="entry name" value="OS11G0284600 PROTEIN"/>
    <property type="match status" value="1"/>
</dbReference>
<dbReference type="Gramene" id="OB11G17670.1">
    <property type="protein sequence ID" value="OB11G17670.1"/>
    <property type="gene ID" value="OB11G17670"/>
</dbReference>
<dbReference type="PROSITE" id="PS52045">
    <property type="entry name" value="NEPROSIN_PEP_CD"/>
    <property type="match status" value="1"/>
</dbReference>
<evidence type="ECO:0000313" key="4">
    <source>
        <dbReference type="Proteomes" id="UP000006038"/>
    </source>
</evidence>
<dbReference type="InterPro" id="IPR053168">
    <property type="entry name" value="Glutamic_endopeptidase"/>
</dbReference>
<organism evidence="3">
    <name type="scientific">Oryza brachyantha</name>
    <name type="common">malo sina</name>
    <dbReference type="NCBI Taxonomy" id="4533"/>
    <lineage>
        <taxon>Eukaryota</taxon>
        <taxon>Viridiplantae</taxon>
        <taxon>Streptophyta</taxon>
        <taxon>Embryophyta</taxon>
        <taxon>Tracheophyta</taxon>
        <taxon>Spermatophyta</taxon>
        <taxon>Magnoliopsida</taxon>
        <taxon>Liliopsida</taxon>
        <taxon>Poales</taxon>
        <taxon>Poaceae</taxon>
        <taxon>BOP clade</taxon>
        <taxon>Oryzoideae</taxon>
        <taxon>Oryzeae</taxon>
        <taxon>Oryzinae</taxon>
        <taxon>Oryza</taxon>
    </lineage>
</organism>
<feature type="domain" description="Neprosin PEP catalytic" evidence="2">
    <location>
        <begin position="134"/>
        <end position="376"/>
    </location>
</feature>
<feature type="signal peptide" evidence="1">
    <location>
        <begin position="1"/>
        <end position="28"/>
    </location>
</feature>
<evidence type="ECO:0000256" key="1">
    <source>
        <dbReference type="SAM" id="SignalP"/>
    </source>
</evidence>
<evidence type="ECO:0000259" key="2">
    <source>
        <dbReference type="PROSITE" id="PS52045"/>
    </source>
</evidence>
<keyword evidence="4" id="KW-1185">Reference proteome</keyword>
<dbReference type="eggNOG" id="ENOG502QVB2">
    <property type="taxonomic scope" value="Eukaryota"/>
</dbReference>
<keyword evidence="1" id="KW-0732">Signal</keyword>
<accession>J3N7I1</accession>
<dbReference type="PANTHER" id="PTHR31589">
    <property type="entry name" value="PROTEIN, PUTATIVE (DUF239)-RELATED-RELATED"/>
    <property type="match status" value="1"/>
</dbReference>
<dbReference type="InterPro" id="IPR004314">
    <property type="entry name" value="Neprosin"/>
</dbReference>
<gene>
    <name evidence="3" type="primary">LOC102702140</name>
</gene>
<evidence type="ECO:0000313" key="3">
    <source>
        <dbReference type="EnsemblPlants" id="OB11G17670.1"/>
    </source>
</evidence>
<proteinExistence type="predicted"/>
<dbReference type="Pfam" id="PF14365">
    <property type="entry name" value="Neprosin_AP"/>
    <property type="match status" value="1"/>
</dbReference>
<dbReference type="AlphaFoldDB" id="J3N7I1"/>